<dbReference type="GO" id="GO:0005737">
    <property type="term" value="C:cytoplasm"/>
    <property type="evidence" value="ECO:0007669"/>
    <property type="project" value="UniProtKB-SubCell"/>
</dbReference>
<protein>
    <submittedName>
        <fullName evidence="9">Mannose/fructose/sorbose-specific PTS system IIA component</fullName>
    </submittedName>
</protein>
<dbReference type="GO" id="GO:0009401">
    <property type="term" value="P:phosphoenolpyruvate-dependent sugar phosphotransferase system"/>
    <property type="evidence" value="ECO:0007669"/>
    <property type="project" value="UniProtKB-KW"/>
</dbReference>
<dbReference type="PANTHER" id="PTHR33799">
    <property type="entry name" value="PTS PERMEASE-RELATED-RELATED"/>
    <property type="match status" value="1"/>
</dbReference>
<gene>
    <name evidence="9" type="ORF">M132T_10150</name>
</gene>
<evidence type="ECO:0000256" key="3">
    <source>
        <dbReference type="ARBA" id="ARBA00022490"/>
    </source>
</evidence>
<dbReference type="InterPro" id="IPR051471">
    <property type="entry name" value="Bacterial_PTS_sugar_comp"/>
</dbReference>
<evidence type="ECO:0000256" key="2">
    <source>
        <dbReference type="ARBA" id="ARBA00022448"/>
    </source>
</evidence>
<dbReference type="Gene3D" id="3.40.50.510">
    <property type="entry name" value="Phosphotransferase system, mannose-type IIA component"/>
    <property type="match status" value="1"/>
</dbReference>
<evidence type="ECO:0000256" key="4">
    <source>
        <dbReference type="ARBA" id="ARBA00022597"/>
    </source>
</evidence>
<proteinExistence type="predicted"/>
<keyword evidence="4" id="KW-0762">Sugar transport</keyword>
<dbReference type="GO" id="GO:0016301">
    <property type="term" value="F:kinase activity"/>
    <property type="evidence" value="ECO:0007669"/>
    <property type="project" value="UniProtKB-KW"/>
</dbReference>
<dbReference type="EMBL" id="BKBI01000006">
    <property type="protein sequence ID" value="GEQ35507.1"/>
    <property type="molecule type" value="Genomic_DNA"/>
</dbReference>
<dbReference type="Pfam" id="PF03610">
    <property type="entry name" value="EIIA-man"/>
    <property type="match status" value="1"/>
</dbReference>
<comment type="caution">
    <text evidence="9">The sequence shown here is derived from an EMBL/GenBank/DDBJ whole genome shotgun (WGS) entry which is preliminary data.</text>
</comment>
<evidence type="ECO:0000313" key="9">
    <source>
        <dbReference type="EMBL" id="GEQ35507.1"/>
    </source>
</evidence>
<reference evidence="9" key="1">
    <citation type="submission" date="2019-08" db="EMBL/GenBank/DDBJ databases">
        <title>Marinilactibacillus psychrotolerans M13-2T whole genome sequencing project.</title>
        <authorList>
            <person name="Ishikawa M."/>
            <person name="Suzuki T."/>
            <person name="Matsutani M."/>
        </authorList>
    </citation>
    <scope>NUCLEOTIDE SEQUENCE</scope>
    <source>
        <strain evidence="9">M13-2T</strain>
    </source>
</reference>
<evidence type="ECO:0000259" key="8">
    <source>
        <dbReference type="PROSITE" id="PS51096"/>
    </source>
</evidence>
<keyword evidence="2" id="KW-0813">Transport</keyword>
<dbReference type="SUPFAM" id="SSF53062">
    <property type="entry name" value="PTS system fructose IIA component-like"/>
    <property type="match status" value="1"/>
</dbReference>
<dbReference type="InterPro" id="IPR004701">
    <property type="entry name" value="PTS_EIIA_man-typ"/>
</dbReference>
<dbReference type="Proteomes" id="UP000887127">
    <property type="component" value="Unassembled WGS sequence"/>
</dbReference>
<dbReference type="InterPro" id="IPR033887">
    <property type="entry name" value="PTS_IIA_man"/>
</dbReference>
<dbReference type="RefSeq" id="WP_091762615.1">
    <property type="nucleotide sequence ID" value="NZ_BJVX01000015.1"/>
</dbReference>
<name>A0AAV3WU14_9LACT</name>
<feature type="domain" description="PTS EIIA type-4" evidence="8">
    <location>
        <begin position="3"/>
        <end position="126"/>
    </location>
</feature>
<evidence type="ECO:0000256" key="1">
    <source>
        <dbReference type="ARBA" id="ARBA00004496"/>
    </source>
</evidence>
<dbReference type="GO" id="GO:0016020">
    <property type="term" value="C:membrane"/>
    <property type="evidence" value="ECO:0007669"/>
    <property type="project" value="InterPro"/>
</dbReference>
<keyword evidence="6" id="KW-0598">Phosphotransferase system</keyword>
<evidence type="ECO:0000256" key="7">
    <source>
        <dbReference type="ARBA" id="ARBA00022777"/>
    </source>
</evidence>
<dbReference type="GeneID" id="96911919"/>
<accession>A0AAV3WU14</accession>
<dbReference type="AlphaFoldDB" id="A0AAV3WU14"/>
<evidence type="ECO:0000256" key="5">
    <source>
        <dbReference type="ARBA" id="ARBA00022679"/>
    </source>
</evidence>
<dbReference type="PROSITE" id="PS51096">
    <property type="entry name" value="PTS_EIIA_TYPE_4"/>
    <property type="match status" value="1"/>
</dbReference>
<evidence type="ECO:0000313" key="10">
    <source>
        <dbReference type="Proteomes" id="UP000887127"/>
    </source>
</evidence>
<evidence type="ECO:0000256" key="6">
    <source>
        <dbReference type="ARBA" id="ARBA00022683"/>
    </source>
</evidence>
<dbReference type="InterPro" id="IPR036662">
    <property type="entry name" value="PTS_EIIA_man-typ_sf"/>
</dbReference>
<comment type="subcellular location">
    <subcellularLocation>
        <location evidence="1">Cytoplasm</location>
    </subcellularLocation>
</comment>
<organism evidence="9 10">
    <name type="scientific">Marinilactibacillus psychrotolerans</name>
    <dbReference type="NCBI Taxonomy" id="191770"/>
    <lineage>
        <taxon>Bacteria</taxon>
        <taxon>Bacillati</taxon>
        <taxon>Bacillota</taxon>
        <taxon>Bacilli</taxon>
        <taxon>Lactobacillales</taxon>
        <taxon>Carnobacteriaceae</taxon>
        <taxon>Marinilactibacillus</taxon>
    </lineage>
</organism>
<dbReference type="PANTHER" id="PTHR33799:SF1">
    <property type="entry name" value="PTS SYSTEM MANNOSE-SPECIFIC EIIAB COMPONENT-RELATED"/>
    <property type="match status" value="1"/>
</dbReference>
<sequence>MTPINILVASHGHFAEELVASAEMIIGKVERVEVISLLPEMSFDDFLKTAESILKRNDGKTIALVDLFGGTPSNVLTALTKKYNLEVITGASLCIFIDLYMKVSGEQEINIEELVDETIKIANEGTVHTNKKLD</sequence>
<keyword evidence="5" id="KW-0808">Transferase</keyword>
<keyword evidence="7" id="KW-0418">Kinase</keyword>
<keyword evidence="3" id="KW-0963">Cytoplasm</keyword>
<dbReference type="CDD" id="cd00006">
    <property type="entry name" value="PTS_IIA_man"/>
    <property type="match status" value="1"/>
</dbReference>